<accession>A0AAV2Q2F3</accession>
<dbReference type="EMBL" id="CAXKWB010003202">
    <property type="protein sequence ID" value="CAL4068535.1"/>
    <property type="molecule type" value="Genomic_DNA"/>
</dbReference>
<evidence type="ECO:0000313" key="1">
    <source>
        <dbReference type="EMBL" id="CAL4068535.1"/>
    </source>
</evidence>
<dbReference type="SUPFAM" id="SSF50891">
    <property type="entry name" value="Cyclophilin-like"/>
    <property type="match status" value="1"/>
</dbReference>
<dbReference type="Gene3D" id="2.40.100.10">
    <property type="entry name" value="Cyclophilin-like"/>
    <property type="match status" value="1"/>
</dbReference>
<name>A0AAV2Q2F3_MEGNR</name>
<reference evidence="1 2" key="1">
    <citation type="submission" date="2024-05" db="EMBL/GenBank/DDBJ databases">
        <authorList>
            <person name="Wallberg A."/>
        </authorList>
    </citation>
    <scope>NUCLEOTIDE SEQUENCE [LARGE SCALE GENOMIC DNA]</scope>
</reference>
<dbReference type="Proteomes" id="UP001497623">
    <property type="component" value="Unassembled WGS sequence"/>
</dbReference>
<comment type="caution">
    <text evidence="1">The sequence shown here is derived from an EMBL/GenBank/DDBJ whole genome shotgun (WGS) entry which is preliminary data.</text>
</comment>
<gene>
    <name evidence="1" type="ORF">MNOR_LOCUS7337</name>
</gene>
<sequence length="244" mass="27811">ERLKDLTQRKQVLRNWSVKNLGTDTPLGFLKPFEEGKKVYAEMIIKDEKRHAILTKHDHNIDVHPFLKQAVSDGSVCMPFDRLQKMIPEAPLIFLELTLGRTVKGSVKIRLDKNLTKTRDYIVQIVTGQRGATMVGISLSHHHMYGLYQTSLPFSEMKFTPDSNGKSIAKRGDVTGFLSSNKYLQEIFFHMTIPPNTYDYDSHHGRGFCVFGHIEEGMDVIQECYDNYSSGVKISDCGLVIKQE</sequence>
<feature type="non-terminal residue" evidence="1">
    <location>
        <position position="1"/>
    </location>
</feature>
<organism evidence="1 2">
    <name type="scientific">Meganyctiphanes norvegica</name>
    <name type="common">Northern krill</name>
    <name type="synonym">Thysanopoda norvegica</name>
    <dbReference type="NCBI Taxonomy" id="48144"/>
    <lineage>
        <taxon>Eukaryota</taxon>
        <taxon>Metazoa</taxon>
        <taxon>Ecdysozoa</taxon>
        <taxon>Arthropoda</taxon>
        <taxon>Crustacea</taxon>
        <taxon>Multicrustacea</taxon>
        <taxon>Malacostraca</taxon>
        <taxon>Eumalacostraca</taxon>
        <taxon>Eucarida</taxon>
        <taxon>Euphausiacea</taxon>
        <taxon>Euphausiidae</taxon>
        <taxon>Meganyctiphanes</taxon>
    </lineage>
</organism>
<evidence type="ECO:0000313" key="2">
    <source>
        <dbReference type="Proteomes" id="UP001497623"/>
    </source>
</evidence>
<dbReference type="AlphaFoldDB" id="A0AAV2Q2F3"/>
<keyword evidence="2" id="KW-1185">Reference proteome</keyword>
<protein>
    <recommendedName>
        <fullName evidence="3">PPIase cyclophilin-type domain-containing protein</fullName>
    </recommendedName>
</protein>
<dbReference type="InterPro" id="IPR029000">
    <property type="entry name" value="Cyclophilin-like_dom_sf"/>
</dbReference>
<proteinExistence type="predicted"/>
<evidence type="ECO:0008006" key="3">
    <source>
        <dbReference type="Google" id="ProtNLM"/>
    </source>
</evidence>